<proteinExistence type="inferred from homology"/>
<dbReference type="eggNOG" id="ENOG502SAKJ">
    <property type="taxonomic scope" value="Eukaryota"/>
</dbReference>
<dbReference type="STRING" id="1220926.S2JP67"/>
<name>S2JP67_MUCC1</name>
<dbReference type="OrthoDB" id="2212170at2759"/>
<gene>
    <name evidence="6" type="ORF">HMPREF1544_08897</name>
</gene>
<dbReference type="GO" id="GO:0046872">
    <property type="term" value="F:metal ion binding"/>
    <property type="evidence" value="ECO:0007669"/>
    <property type="project" value="UniProtKB-KW"/>
</dbReference>
<evidence type="ECO:0000259" key="5">
    <source>
        <dbReference type="PROSITE" id="PS51891"/>
    </source>
</evidence>
<evidence type="ECO:0000256" key="3">
    <source>
        <dbReference type="ARBA" id="ARBA00022833"/>
    </source>
</evidence>
<comment type="similarity">
    <text evidence="1">Belongs to the Gfa family.</text>
</comment>
<dbReference type="OMA" id="RCGCTLW"/>
<dbReference type="InParanoid" id="S2JP67"/>
<keyword evidence="4" id="KW-0456">Lyase</keyword>
<evidence type="ECO:0000313" key="7">
    <source>
        <dbReference type="Proteomes" id="UP000014254"/>
    </source>
</evidence>
<dbReference type="Proteomes" id="UP000014254">
    <property type="component" value="Unassembled WGS sequence"/>
</dbReference>
<dbReference type="InterPro" id="IPR006913">
    <property type="entry name" value="CENP-V/GFA"/>
</dbReference>
<protein>
    <recommendedName>
        <fullName evidence="5">CENP-V/GFA domain-containing protein</fullName>
    </recommendedName>
</protein>
<reference evidence="7" key="1">
    <citation type="submission" date="2013-05" db="EMBL/GenBank/DDBJ databases">
        <title>The Genome sequence of Mucor circinelloides f. circinelloides 1006PhL.</title>
        <authorList>
            <consortium name="The Broad Institute Genomics Platform"/>
            <person name="Cuomo C."/>
            <person name="Earl A."/>
            <person name="Findley K."/>
            <person name="Lee S.C."/>
            <person name="Walker B."/>
            <person name="Young S."/>
            <person name="Zeng Q."/>
            <person name="Gargeya S."/>
            <person name="Fitzgerald M."/>
            <person name="Haas B."/>
            <person name="Abouelleil A."/>
            <person name="Allen A.W."/>
            <person name="Alvarado L."/>
            <person name="Arachchi H.M."/>
            <person name="Berlin A.M."/>
            <person name="Chapman S.B."/>
            <person name="Gainer-Dewar J."/>
            <person name="Goldberg J."/>
            <person name="Griggs A."/>
            <person name="Gujja S."/>
            <person name="Hansen M."/>
            <person name="Howarth C."/>
            <person name="Imamovic A."/>
            <person name="Ireland A."/>
            <person name="Larimer J."/>
            <person name="McCowan C."/>
            <person name="Murphy C."/>
            <person name="Pearson M."/>
            <person name="Poon T.W."/>
            <person name="Priest M."/>
            <person name="Roberts A."/>
            <person name="Saif S."/>
            <person name="Shea T."/>
            <person name="Sisk P."/>
            <person name="Sykes S."/>
            <person name="Wortman J."/>
            <person name="Nusbaum C."/>
            <person name="Birren B."/>
        </authorList>
    </citation>
    <scope>NUCLEOTIDE SEQUENCE [LARGE SCALE GENOMIC DNA]</scope>
    <source>
        <strain evidence="7">1006PhL</strain>
    </source>
</reference>
<feature type="domain" description="CENP-V/GFA" evidence="5">
    <location>
        <begin position="8"/>
        <end position="130"/>
    </location>
</feature>
<evidence type="ECO:0000256" key="1">
    <source>
        <dbReference type="ARBA" id="ARBA00005495"/>
    </source>
</evidence>
<evidence type="ECO:0000256" key="4">
    <source>
        <dbReference type="ARBA" id="ARBA00023239"/>
    </source>
</evidence>
<dbReference type="AlphaFoldDB" id="S2JP67"/>
<dbReference type="PANTHER" id="PTHR33337">
    <property type="entry name" value="GFA DOMAIN-CONTAINING PROTEIN"/>
    <property type="match status" value="1"/>
</dbReference>
<keyword evidence="3" id="KW-0862">Zinc</keyword>
<dbReference type="PANTHER" id="PTHR33337:SF40">
    <property type="entry name" value="CENP-V_GFA DOMAIN-CONTAINING PROTEIN-RELATED"/>
    <property type="match status" value="1"/>
</dbReference>
<dbReference type="EMBL" id="KE124041">
    <property type="protein sequence ID" value="EPB84378.1"/>
    <property type="molecule type" value="Genomic_DNA"/>
</dbReference>
<dbReference type="SUPFAM" id="SSF51316">
    <property type="entry name" value="Mss4-like"/>
    <property type="match status" value="1"/>
</dbReference>
<evidence type="ECO:0000256" key="2">
    <source>
        <dbReference type="ARBA" id="ARBA00022723"/>
    </source>
</evidence>
<dbReference type="PROSITE" id="PS51891">
    <property type="entry name" value="CENP_V_GFA"/>
    <property type="match status" value="1"/>
</dbReference>
<dbReference type="InterPro" id="IPR011057">
    <property type="entry name" value="Mss4-like_sf"/>
</dbReference>
<dbReference type="Gene3D" id="3.90.1590.10">
    <property type="entry name" value="glutathione-dependent formaldehyde- activating enzyme (gfa)"/>
    <property type="match status" value="1"/>
</dbReference>
<dbReference type="GO" id="GO:0016846">
    <property type="term" value="F:carbon-sulfur lyase activity"/>
    <property type="evidence" value="ECO:0007669"/>
    <property type="project" value="InterPro"/>
</dbReference>
<dbReference type="VEuPathDB" id="FungiDB:HMPREF1544_08897"/>
<sequence>MASNNTQYQGTCICKAIHITLQGEPNRVIACHCVDCQKSSGGPYQISAMYDTQNVKVDDPSKHLKKYVFPKGSADSGFEKHKYFCGVCGTHLFNKPMKHNGEKCVIKTAFLDSANGPGVDLFKPQCEVYTKDRASFVGPIEGIKQFERSI</sequence>
<dbReference type="Pfam" id="PF04828">
    <property type="entry name" value="GFA"/>
    <property type="match status" value="1"/>
</dbReference>
<organism evidence="6 7">
    <name type="scientific">Mucor circinelloides f. circinelloides (strain 1006PhL)</name>
    <name type="common">Mucormycosis agent</name>
    <name type="synonym">Calyptromyces circinelloides</name>
    <dbReference type="NCBI Taxonomy" id="1220926"/>
    <lineage>
        <taxon>Eukaryota</taxon>
        <taxon>Fungi</taxon>
        <taxon>Fungi incertae sedis</taxon>
        <taxon>Mucoromycota</taxon>
        <taxon>Mucoromycotina</taxon>
        <taxon>Mucoromycetes</taxon>
        <taxon>Mucorales</taxon>
        <taxon>Mucorineae</taxon>
        <taxon>Mucoraceae</taxon>
        <taxon>Mucor</taxon>
    </lineage>
</organism>
<accession>S2JP67</accession>
<keyword evidence="7" id="KW-1185">Reference proteome</keyword>
<keyword evidence="2" id="KW-0479">Metal-binding</keyword>
<evidence type="ECO:0000313" key="6">
    <source>
        <dbReference type="EMBL" id="EPB84378.1"/>
    </source>
</evidence>